<comment type="similarity">
    <text evidence="1">Belongs to the AAA ATPase family.</text>
</comment>
<dbReference type="SMART" id="SM00382">
    <property type="entry name" value="AAA"/>
    <property type="match status" value="2"/>
</dbReference>
<keyword evidence="5" id="KW-1185">Reference proteome</keyword>
<dbReference type="SUPFAM" id="SSF52540">
    <property type="entry name" value="P-loop containing nucleoside triphosphate hydrolases"/>
    <property type="match status" value="2"/>
</dbReference>
<proteinExistence type="inferred from homology"/>
<organism evidence="4 5">
    <name type="scientific">Stenotrophomonas humi</name>
    <dbReference type="NCBI Taxonomy" id="405444"/>
    <lineage>
        <taxon>Bacteria</taxon>
        <taxon>Pseudomonadati</taxon>
        <taxon>Pseudomonadota</taxon>
        <taxon>Gammaproteobacteria</taxon>
        <taxon>Lysobacterales</taxon>
        <taxon>Lysobacteraceae</taxon>
        <taxon>Stenotrophomonas</taxon>
    </lineage>
</organism>
<dbReference type="Gene3D" id="3.40.50.300">
    <property type="entry name" value="P-loop containing nucleotide triphosphate hydrolases"/>
    <property type="match status" value="2"/>
</dbReference>
<accession>A0A0R0CA15</accession>
<reference evidence="4 5" key="1">
    <citation type="submission" date="2015-05" db="EMBL/GenBank/DDBJ databases">
        <title>Genome sequencing and analysis of members of genus Stenotrophomonas.</title>
        <authorList>
            <person name="Patil P.P."/>
            <person name="Midha S."/>
            <person name="Patil P.B."/>
        </authorList>
    </citation>
    <scope>NUCLEOTIDE SEQUENCE [LARGE SCALE GENOMIC DNA]</scope>
    <source>
        <strain evidence="4 5">DSM 18929</strain>
    </source>
</reference>
<dbReference type="GO" id="GO:0016887">
    <property type="term" value="F:ATP hydrolysis activity"/>
    <property type="evidence" value="ECO:0007669"/>
    <property type="project" value="InterPro"/>
</dbReference>
<dbReference type="GO" id="GO:0005524">
    <property type="term" value="F:ATP binding"/>
    <property type="evidence" value="ECO:0007669"/>
    <property type="project" value="UniProtKB-KW"/>
</dbReference>
<dbReference type="RefSeq" id="WP_057631901.1">
    <property type="nucleotide sequence ID" value="NZ_LDJI01000004.1"/>
</dbReference>
<keyword evidence="2" id="KW-0812">Transmembrane</keyword>
<evidence type="ECO:0000256" key="1">
    <source>
        <dbReference type="RuleBase" id="RU003651"/>
    </source>
</evidence>
<protein>
    <recommendedName>
        <fullName evidence="3">AAA+ ATPase domain-containing protein</fullName>
    </recommendedName>
</protein>
<evidence type="ECO:0000259" key="3">
    <source>
        <dbReference type="SMART" id="SM00382"/>
    </source>
</evidence>
<feature type="domain" description="AAA+ ATPase" evidence="3">
    <location>
        <begin position="338"/>
        <end position="474"/>
    </location>
</feature>
<dbReference type="EMBL" id="LDJI01000004">
    <property type="protein sequence ID" value="KRG66011.1"/>
    <property type="molecule type" value="Genomic_DNA"/>
</dbReference>
<dbReference type="InterPro" id="IPR003593">
    <property type="entry name" value="AAA+_ATPase"/>
</dbReference>
<dbReference type="PANTHER" id="PTHR23077">
    <property type="entry name" value="AAA-FAMILY ATPASE"/>
    <property type="match status" value="1"/>
</dbReference>
<dbReference type="InterPro" id="IPR050168">
    <property type="entry name" value="AAA_ATPase_domain"/>
</dbReference>
<keyword evidence="2" id="KW-1133">Transmembrane helix</keyword>
<dbReference type="Proteomes" id="UP000050864">
    <property type="component" value="Unassembled WGS sequence"/>
</dbReference>
<feature type="transmembrane region" description="Helical" evidence="2">
    <location>
        <begin position="87"/>
        <end position="104"/>
    </location>
</feature>
<dbReference type="Pfam" id="PF00004">
    <property type="entry name" value="AAA"/>
    <property type="match status" value="2"/>
</dbReference>
<evidence type="ECO:0000313" key="4">
    <source>
        <dbReference type="EMBL" id="KRG66011.1"/>
    </source>
</evidence>
<keyword evidence="1" id="KW-0547">Nucleotide-binding</keyword>
<dbReference type="AlphaFoldDB" id="A0A0R0CA15"/>
<dbReference type="CDD" id="cd19481">
    <property type="entry name" value="RecA-like_protease"/>
    <property type="match status" value="1"/>
</dbReference>
<name>A0A0R0CA15_9GAMM</name>
<dbReference type="PROSITE" id="PS00674">
    <property type="entry name" value="AAA"/>
    <property type="match status" value="2"/>
</dbReference>
<feature type="transmembrane region" description="Helical" evidence="2">
    <location>
        <begin position="124"/>
        <end position="145"/>
    </location>
</feature>
<dbReference type="InterPro" id="IPR003960">
    <property type="entry name" value="ATPase_AAA_CS"/>
</dbReference>
<dbReference type="Pfam" id="PF17862">
    <property type="entry name" value="AAA_lid_3"/>
    <property type="match status" value="1"/>
</dbReference>
<dbReference type="InterPro" id="IPR041569">
    <property type="entry name" value="AAA_lid_3"/>
</dbReference>
<dbReference type="PATRIC" id="fig|405444.3.peg.2813"/>
<sequence length="804" mass="86641">MSSSSPRSSFIDKQRTVLLQELATCQQRAEIAKQALGAAYPAACQAAQTMRPAFEQGLAQARRDAMDNGRKGTWGPALSLGATLGKGGFRTIFWLVLIASLLFYSPLRDLYRQYSYSLPFPVSLLFSLSVLVPPGLMLYAGLVWLGRRLLSKRNAAGALASIDELGKRQLQLNAFGKKHEDGRTHPYPVVRAPAPSVEKLGLSWQLSEKHDNSNSVMVGLSLDLAADKDPDLFIRLPLNGQPAGYLRLSANVDNHTAVWSPLAVELAPLLAPFAQPIIDLQQLSAPYERELLVQKSLLGRLASLDKLEANWQDVAIPEETLEQVIKLVDRFAAGTPPLPKGMLLWGPPGTGKTLIARKLAQHVNCNFVALTIADLKGEHIGQTGPKVKKIWDSARSSSPTILFVDECESAFARRGSRDTDNFGNELVQTFIAEWDGFNQGGGNVLVIGATNRRELIDDAVLSRFTVSIELPAPDAAARERILQAEFGKAQLALPVTEALVRETSGMSGRDLSTLVTSVVATHPAGRPSHENFSTAIARLRGKSSTSVEVLGWDDVILPTSTRNEFESLGKELLHAEELARMNIPVPRGILLYGPPGTGKTQIARVLASQSGLSFISASSSDVKGQFIGDGGARVKQLFETARAQAPCILFLDEIDTIAPPRGSSGSDKLNAEIVAQLLQELDGVTTRKGQVFLLAASNHVDSIDSALLSRLERKIQIGLPDATARAAILRLQLAGKPLGFAVNDVLEDLAAATHGKSGRDLQSLVTAATRRALQRAMMQDGDPTKVLVQHQDLLDEVAACAAPA</sequence>
<dbReference type="PANTHER" id="PTHR23077:SF198">
    <property type="entry name" value="ATP-DEPENDENT ZINC METALLOPROTEASE FTSH"/>
    <property type="match status" value="1"/>
</dbReference>
<evidence type="ECO:0000313" key="5">
    <source>
        <dbReference type="Proteomes" id="UP000050864"/>
    </source>
</evidence>
<dbReference type="InterPro" id="IPR003959">
    <property type="entry name" value="ATPase_AAA_core"/>
</dbReference>
<keyword evidence="2" id="KW-0472">Membrane</keyword>
<dbReference type="Gene3D" id="1.10.8.60">
    <property type="match status" value="1"/>
</dbReference>
<dbReference type="InterPro" id="IPR027417">
    <property type="entry name" value="P-loop_NTPase"/>
</dbReference>
<keyword evidence="1" id="KW-0067">ATP-binding</keyword>
<comment type="caution">
    <text evidence="4">The sequence shown here is derived from an EMBL/GenBank/DDBJ whole genome shotgun (WGS) entry which is preliminary data.</text>
</comment>
<gene>
    <name evidence="4" type="ORF">ABB26_02020</name>
</gene>
<feature type="domain" description="AAA+ ATPase" evidence="3">
    <location>
        <begin position="585"/>
        <end position="721"/>
    </location>
</feature>
<dbReference type="STRING" id="405444.ABB26_02020"/>
<evidence type="ECO:0000256" key="2">
    <source>
        <dbReference type="SAM" id="Phobius"/>
    </source>
</evidence>